<dbReference type="InterPro" id="IPR006694">
    <property type="entry name" value="Fatty_acid_hydroxylase"/>
</dbReference>
<dbReference type="GO" id="GO:0006696">
    <property type="term" value="P:ergosterol biosynthetic process"/>
    <property type="evidence" value="ECO:0007669"/>
    <property type="project" value="EnsemblFungi"/>
</dbReference>
<name>A0A1H6Q5D5_YARLL</name>
<dbReference type="Proteomes" id="UP000182444">
    <property type="component" value="Chromosome 1D"/>
</dbReference>
<dbReference type="GO" id="GO:0005788">
    <property type="term" value="C:endoplasmic reticulum lumen"/>
    <property type="evidence" value="ECO:0007669"/>
    <property type="project" value="EnsemblFungi"/>
</dbReference>
<comment type="subcellular location">
    <subcellularLocation>
        <location evidence="1">Membrane</location>
    </subcellularLocation>
</comment>
<dbReference type="KEGG" id="yli:2910270"/>
<dbReference type="Pfam" id="PF04116">
    <property type="entry name" value="FA_hydroxylase"/>
    <property type="match status" value="1"/>
</dbReference>
<feature type="transmembrane region" description="Helical" evidence="5">
    <location>
        <begin position="98"/>
        <end position="124"/>
    </location>
</feature>
<reference evidence="8 10" key="2">
    <citation type="submission" date="2018-07" db="EMBL/GenBank/DDBJ databases">
        <title>Draft Genome Assemblies for Five Robust Yarrowia lipolytica Strains Exhibiting High Lipid Production and Pentose Sugar Utilization and Sugar Alcohol Secretion from Undetoxified Lignocellulosic Biomass Hydrolysates.</title>
        <authorList>
            <consortium name="DOE Joint Genome Institute"/>
            <person name="Walker C."/>
            <person name="Ryu S."/>
            <person name="Na H."/>
            <person name="Zane M."/>
            <person name="LaButti K."/>
            <person name="Lipzen A."/>
            <person name="Haridas S."/>
            <person name="Barry K."/>
            <person name="Grigoriev I.V."/>
            <person name="Quarterman J."/>
            <person name="Slininger P."/>
            <person name="Dien B."/>
            <person name="Trinh C.T."/>
        </authorList>
    </citation>
    <scope>NUCLEOTIDE SEQUENCE [LARGE SCALE GENOMIC DNA]</scope>
    <source>
        <strain evidence="8 10">YB392</strain>
    </source>
</reference>
<dbReference type="eggNOG" id="KOG0872">
    <property type="taxonomic scope" value="Eukaryota"/>
</dbReference>
<evidence type="ECO:0000256" key="2">
    <source>
        <dbReference type="ARBA" id="ARBA00022692"/>
    </source>
</evidence>
<reference evidence="7 9" key="1">
    <citation type="journal article" date="2016" name="PLoS ONE">
        <title>Sequence Assembly of Yarrowia lipolytica Strain W29/CLIB89 Shows Transposable Element Diversity.</title>
        <authorList>
            <person name="Magnan C."/>
            <person name="Yu J."/>
            <person name="Chang I."/>
            <person name="Jahn E."/>
            <person name="Kanomata Y."/>
            <person name="Wu J."/>
            <person name="Zeller M."/>
            <person name="Oakes M."/>
            <person name="Baldi P."/>
            <person name="Sandmeyer S."/>
        </authorList>
    </citation>
    <scope>NUCLEOTIDE SEQUENCE [LARGE SCALE GENOMIC DNA]</scope>
    <source>
        <strain evidence="7">CLIB89</strain>
        <strain evidence="9">CLIB89(W29)</strain>
    </source>
</reference>
<dbReference type="EMBL" id="CP017556">
    <property type="protein sequence ID" value="AOW04390.1"/>
    <property type="molecule type" value="Genomic_DNA"/>
</dbReference>
<feature type="transmembrane region" description="Helical" evidence="5">
    <location>
        <begin position="180"/>
        <end position="202"/>
    </location>
</feature>
<keyword evidence="2 5" id="KW-0812">Transmembrane</keyword>
<dbReference type="GO" id="GO:0005506">
    <property type="term" value="F:iron ion binding"/>
    <property type="evidence" value="ECO:0007669"/>
    <property type="project" value="InterPro"/>
</dbReference>
<dbReference type="Proteomes" id="UP000256601">
    <property type="component" value="Unassembled WGS sequence"/>
</dbReference>
<evidence type="ECO:0000313" key="8">
    <source>
        <dbReference type="EMBL" id="RDW23004.1"/>
    </source>
</evidence>
<evidence type="ECO:0000313" key="7">
    <source>
        <dbReference type="EMBL" id="AOW04390.1"/>
    </source>
</evidence>
<evidence type="ECO:0000256" key="5">
    <source>
        <dbReference type="SAM" id="Phobius"/>
    </source>
</evidence>
<dbReference type="GO" id="GO:0000248">
    <property type="term" value="F:C-5 sterol desaturase activity"/>
    <property type="evidence" value="ECO:0007669"/>
    <property type="project" value="EnsemblFungi"/>
</dbReference>
<evidence type="ECO:0000256" key="1">
    <source>
        <dbReference type="ARBA" id="ARBA00004370"/>
    </source>
</evidence>
<dbReference type="PANTHER" id="PTHR11863">
    <property type="entry name" value="STEROL DESATURASE"/>
    <property type="match status" value="1"/>
</dbReference>
<feature type="transmembrane region" description="Helical" evidence="5">
    <location>
        <begin position="247"/>
        <end position="269"/>
    </location>
</feature>
<evidence type="ECO:0000256" key="4">
    <source>
        <dbReference type="ARBA" id="ARBA00023136"/>
    </source>
</evidence>
<organism evidence="7 9">
    <name type="scientific">Yarrowia lipolytica</name>
    <name type="common">Candida lipolytica</name>
    <dbReference type="NCBI Taxonomy" id="4952"/>
    <lineage>
        <taxon>Eukaryota</taxon>
        <taxon>Fungi</taxon>
        <taxon>Dikarya</taxon>
        <taxon>Ascomycota</taxon>
        <taxon>Saccharomycotina</taxon>
        <taxon>Dipodascomycetes</taxon>
        <taxon>Dipodascales</taxon>
        <taxon>Dipodascales incertae sedis</taxon>
        <taxon>Yarrowia</taxon>
    </lineage>
</organism>
<keyword evidence="4 5" id="KW-0472">Membrane</keyword>
<evidence type="ECO:0000313" key="9">
    <source>
        <dbReference type="Proteomes" id="UP000182444"/>
    </source>
</evidence>
<dbReference type="VEuPathDB" id="FungiDB:YALI0_D20878g"/>
<accession>A0A1H6Q5D5</accession>
<keyword evidence="3 5" id="KW-1133">Transmembrane helix</keyword>
<feature type="domain" description="Fatty acid hydroxylase" evidence="6">
    <location>
        <begin position="189"/>
        <end position="314"/>
    </location>
</feature>
<dbReference type="RefSeq" id="XP_503090.1">
    <property type="nucleotide sequence ID" value="XM_503090.1"/>
</dbReference>
<dbReference type="GeneID" id="2910270"/>
<dbReference type="OrthoDB" id="6354873at2759"/>
<sequence length="376" mass="44108">MDIALETIDTFVFDYVYAKVLPYKMKLAPQVAKFLRVQDFSKSLIDRNTGFFFPEAAAKLATAKNPEFYGEPVFWKHAYDHVLACGSIFARDHIIRQIISFTIITATFGALLYLSFATLSYLFVFDRDTFNHPRFLKNQITLEITQALSAIPFMSLCTAPWFVAEVRGYSRMYLEVEKHGWLYLILQFPLFLMFTDCGVYLIHRGLHHKWVYKHLHKPHHKWIMPSPFASHAFHPLDGYFQSLPYHIFPFLLPLNKISYLILFTFINFWTIMIHDGEFLVNSPVINGTACHTVHHLYFNYNYGQFFTLWDRVGGSYRQPEDEFFDHSLRKDEQTIRRQVGEFEKIRAKEESADDRVYVGDTAAKKTVAVKRNTKQD</sequence>
<evidence type="ECO:0000256" key="3">
    <source>
        <dbReference type="ARBA" id="ARBA00022989"/>
    </source>
</evidence>
<dbReference type="EMBL" id="KZ859124">
    <property type="protein sequence ID" value="RDW23004.1"/>
    <property type="molecule type" value="Genomic_DNA"/>
</dbReference>
<protein>
    <recommendedName>
        <fullName evidence="6">Fatty acid hydroxylase domain-containing protein</fullName>
    </recommendedName>
</protein>
<evidence type="ECO:0000259" key="6">
    <source>
        <dbReference type="Pfam" id="PF04116"/>
    </source>
</evidence>
<proteinExistence type="predicted"/>
<dbReference type="AlphaFoldDB" id="A0A1H6Q5D5"/>
<dbReference type="InterPro" id="IPR050307">
    <property type="entry name" value="Sterol_Desaturase_Related"/>
</dbReference>
<dbReference type="OMA" id="GPGLWYN"/>
<gene>
    <name evidence="8" type="ORF">B0I71DRAFT_136670</name>
    <name evidence="7" type="ORF">YALI1_D26496g</name>
</gene>
<evidence type="ECO:0000313" key="10">
    <source>
        <dbReference type="Proteomes" id="UP000256601"/>
    </source>
</evidence>
<dbReference type="VEuPathDB" id="FungiDB:YALI1_D26496g"/>
<dbReference type="GO" id="GO:0016020">
    <property type="term" value="C:membrane"/>
    <property type="evidence" value="ECO:0007669"/>
    <property type="project" value="UniProtKB-SubCell"/>
</dbReference>